<keyword evidence="1" id="KW-0472">Membrane</keyword>
<proteinExistence type="predicted"/>
<sequence length="269" mass="28284">MQTGFHTDTGLRQDNQDNGLADPALALFAVADGVGGGSAGEQASACALLALRQAVQEGLSLADAVRSAHLAVEMLQDALGVEDAATTLVAARVTEDHLDYAWVGDSRLYVLSDRHLVQLTEDHTVARLLGEGAAVSRHMLTQALGAAPGDGLQVDTGRFPLCGGERLLLCSDGLHGALPRDKLFAELVQPRDAQRTAEKLVTTALAVGADDNVTVLVVDVEAADMPATDASMDHTPPNHDRNPPDSPAQYVVFGILLAVLAFILIFFGY</sequence>
<dbReference type="PROSITE" id="PS51746">
    <property type="entry name" value="PPM_2"/>
    <property type="match status" value="1"/>
</dbReference>
<keyword evidence="1" id="KW-1133">Transmembrane helix</keyword>
<protein>
    <submittedName>
        <fullName evidence="3">Protein phosphatase 2C domain-containing protein</fullName>
    </submittedName>
</protein>
<dbReference type="EMBL" id="CP154858">
    <property type="protein sequence ID" value="XDT71436.1"/>
    <property type="molecule type" value="Genomic_DNA"/>
</dbReference>
<evidence type="ECO:0000256" key="1">
    <source>
        <dbReference type="SAM" id="Phobius"/>
    </source>
</evidence>
<reference evidence="3" key="1">
    <citation type="submission" date="2024-05" db="EMBL/GenBank/DDBJ databases">
        <title>Genome sequencing of novel strain.</title>
        <authorList>
            <person name="Ganbat D."/>
            <person name="Ganbat S."/>
            <person name="Lee S.-J."/>
        </authorList>
    </citation>
    <scope>NUCLEOTIDE SEQUENCE</scope>
    <source>
        <strain evidence="3">SMD15-11</strain>
    </source>
</reference>
<dbReference type="RefSeq" id="WP_369600472.1">
    <property type="nucleotide sequence ID" value="NZ_CP154858.1"/>
</dbReference>
<name>A0AB39UTZ2_9GAMM</name>
<dbReference type="InterPro" id="IPR036457">
    <property type="entry name" value="PPM-type-like_dom_sf"/>
</dbReference>
<dbReference type="SUPFAM" id="SSF81606">
    <property type="entry name" value="PP2C-like"/>
    <property type="match status" value="1"/>
</dbReference>
<gene>
    <name evidence="3" type="ORF">AAIA72_11540</name>
</gene>
<dbReference type="SMART" id="SM00331">
    <property type="entry name" value="PP2C_SIG"/>
    <property type="match status" value="1"/>
</dbReference>
<dbReference type="SMART" id="SM00332">
    <property type="entry name" value="PP2Cc"/>
    <property type="match status" value="1"/>
</dbReference>
<organism evidence="3">
    <name type="scientific">Thermohahella caldifontis</name>
    <dbReference type="NCBI Taxonomy" id="3142973"/>
    <lineage>
        <taxon>Bacteria</taxon>
        <taxon>Pseudomonadati</taxon>
        <taxon>Pseudomonadota</taxon>
        <taxon>Gammaproteobacteria</taxon>
        <taxon>Oceanospirillales</taxon>
        <taxon>Hahellaceae</taxon>
        <taxon>Thermohahella</taxon>
    </lineage>
</organism>
<dbReference type="InterPro" id="IPR001932">
    <property type="entry name" value="PPM-type_phosphatase-like_dom"/>
</dbReference>
<dbReference type="KEGG" id="tcd:AAIA72_11540"/>
<dbReference type="CDD" id="cd00143">
    <property type="entry name" value="PP2Cc"/>
    <property type="match status" value="1"/>
</dbReference>
<dbReference type="AlphaFoldDB" id="A0AB39UTZ2"/>
<evidence type="ECO:0000313" key="3">
    <source>
        <dbReference type="EMBL" id="XDT71436.1"/>
    </source>
</evidence>
<feature type="transmembrane region" description="Helical" evidence="1">
    <location>
        <begin position="248"/>
        <end position="267"/>
    </location>
</feature>
<accession>A0AB39UTZ2</accession>
<feature type="domain" description="PPM-type phosphatase" evidence="2">
    <location>
        <begin position="2"/>
        <end position="220"/>
    </location>
</feature>
<dbReference type="Pfam" id="PF13672">
    <property type="entry name" value="PP2C_2"/>
    <property type="match status" value="1"/>
</dbReference>
<keyword evidence="1" id="KW-0812">Transmembrane</keyword>
<evidence type="ECO:0000259" key="2">
    <source>
        <dbReference type="PROSITE" id="PS51746"/>
    </source>
</evidence>
<dbReference type="Gene3D" id="3.60.40.10">
    <property type="entry name" value="PPM-type phosphatase domain"/>
    <property type="match status" value="1"/>
</dbReference>